<evidence type="ECO:0000313" key="2">
    <source>
        <dbReference type="Proteomes" id="UP000625283"/>
    </source>
</evidence>
<reference evidence="1 2" key="1">
    <citation type="submission" date="2021-01" db="EMBL/GenBank/DDBJ databases">
        <title>C459-1 draft genome sequence.</title>
        <authorList>
            <person name="Zhang X.-F."/>
        </authorList>
    </citation>
    <scope>NUCLEOTIDE SEQUENCE [LARGE SCALE GENOMIC DNA]</scope>
    <source>
        <strain evidence="2">C459-1</strain>
    </source>
</reference>
<keyword evidence="2" id="KW-1185">Reference proteome</keyword>
<dbReference type="Gene3D" id="3.40.630.30">
    <property type="match status" value="1"/>
</dbReference>
<gene>
    <name evidence="1" type="ORF">JKG61_02890</name>
</gene>
<sequence>MRYQALYKSPEVPQYSHLREASGLSPKTEEAAAIGLRNSLCCIIVIDLENDNEPVGMGQVGR</sequence>
<dbReference type="RefSeq" id="WP_202101478.1">
    <property type="nucleotide sequence ID" value="NZ_JAERTY010000001.1"/>
</dbReference>
<protein>
    <submittedName>
        <fullName evidence="1">Uncharacterized protein</fullName>
    </submittedName>
</protein>
<name>A0ABS1QZ33_9SPHI</name>
<dbReference type="Proteomes" id="UP000625283">
    <property type="component" value="Unassembled WGS sequence"/>
</dbReference>
<dbReference type="EMBL" id="JAERTY010000001">
    <property type="protein sequence ID" value="MBL1407693.1"/>
    <property type="molecule type" value="Genomic_DNA"/>
</dbReference>
<comment type="caution">
    <text evidence="1">The sequence shown here is derived from an EMBL/GenBank/DDBJ whole genome shotgun (WGS) entry which is preliminary data.</text>
</comment>
<evidence type="ECO:0000313" key="1">
    <source>
        <dbReference type="EMBL" id="MBL1407693.1"/>
    </source>
</evidence>
<organism evidence="1 2">
    <name type="scientific">Sphingobacterium faecale</name>
    <dbReference type="NCBI Taxonomy" id="2803775"/>
    <lineage>
        <taxon>Bacteria</taxon>
        <taxon>Pseudomonadati</taxon>
        <taxon>Bacteroidota</taxon>
        <taxon>Sphingobacteriia</taxon>
        <taxon>Sphingobacteriales</taxon>
        <taxon>Sphingobacteriaceae</taxon>
        <taxon>Sphingobacterium</taxon>
    </lineage>
</organism>
<accession>A0ABS1QZ33</accession>
<proteinExistence type="predicted"/>